<gene>
    <name evidence="2" type="ORF">GCM10007870_07630</name>
</gene>
<sequence length="285" mass="30723">MPAGTPSLPLPPRGPLRGREAGFALLLVLWTLAFLALIGTQALMLGRASLNLESTALWKARLQTTADAAITTELYAVATGRTRPTGQWSSSPDATEFQIRTRSQIRRDRINPNIASQPLMAALLMTQGFPSDQAASLAATLLAWRSEGFHVADRASACVSQGLPFHDLDDLSAVPGMTPLLLEGLVPHLSFAQQELPDLHTGDPSVRQALLKSGISSGADQTDPNSEGNGGVLVSVDAIVFHGAFRMWRHAEVIMLPDERPIPWRLVRLETLTPESSSSRITDHS</sequence>
<name>A0ABQ5WPF4_9PROT</name>
<dbReference type="GeneID" id="76194449"/>
<comment type="caution">
    <text evidence="2">The sequence shown here is derived from an EMBL/GenBank/DDBJ whole genome shotgun (WGS) entry which is preliminary data.</text>
</comment>
<organism evidence="2 3">
    <name type="scientific">Gluconobacter kondonii</name>
    <dbReference type="NCBI Taxonomy" id="941463"/>
    <lineage>
        <taxon>Bacteria</taxon>
        <taxon>Pseudomonadati</taxon>
        <taxon>Pseudomonadota</taxon>
        <taxon>Alphaproteobacteria</taxon>
        <taxon>Acetobacterales</taxon>
        <taxon>Acetobacteraceae</taxon>
        <taxon>Gluconobacter</taxon>
    </lineage>
</organism>
<evidence type="ECO:0000256" key="1">
    <source>
        <dbReference type="SAM" id="Phobius"/>
    </source>
</evidence>
<dbReference type="InterPro" id="IPR038072">
    <property type="entry name" value="GspK_central_sf"/>
</dbReference>
<evidence type="ECO:0008006" key="4">
    <source>
        <dbReference type="Google" id="ProtNLM"/>
    </source>
</evidence>
<keyword evidence="1" id="KW-1133">Transmembrane helix</keyword>
<proteinExistence type="predicted"/>
<feature type="transmembrane region" description="Helical" evidence="1">
    <location>
        <begin position="21"/>
        <end position="44"/>
    </location>
</feature>
<keyword evidence="3" id="KW-1185">Reference proteome</keyword>
<keyword evidence="1" id="KW-0472">Membrane</keyword>
<accession>A0ABQ5WPF4</accession>
<reference evidence="3" key="1">
    <citation type="journal article" date="2019" name="Int. J. Syst. Evol. Microbiol.">
        <title>The Global Catalogue of Microorganisms (GCM) 10K type strain sequencing project: providing services to taxonomists for standard genome sequencing and annotation.</title>
        <authorList>
            <consortium name="The Broad Institute Genomics Platform"/>
            <consortium name="The Broad Institute Genome Sequencing Center for Infectious Disease"/>
            <person name="Wu L."/>
            <person name="Ma J."/>
        </authorList>
    </citation>
    <scope>NUCLEOTIDE SEQUENCE [LARGE SCALE GENOMIC DNA]</scope>
    <source>
        <strain evidence="3">NBRC 3266</strain>
    </source>
</reference>
<dbReference type="RefSeq" id="WP_244901361.1">
    <property type="nucleotide sequence ID" value="NZ_BEWP01000004.1"/>
</dbReference>
<evidence type="ECO:0000313" key="2">
    <source>
        <dbReference type="EMBL" id="GLQ65179.1"/>
    </source>
</evidence>
<dbReference type="SUPFAM" id="SSF158544">
    <property type="entry name" value="GspK insert domain-like"/>
    <property type="match status" value="1"/>
</dbReference>
<dbReference type="EMBL" id="BSNV01000002">
    <property type="protein sequence ID" value="GLQ65179.1"/>
    <property type="molecule type" value="Genomic_DNA"/>
</dbReference>
<keyword evidence="1" id="KW-0812">Transmembrane</keyword>
<protein>
    <recommendedName>
        <fullName evidence="4">General secretion pathway protein GspK</fullName>
    </recommendedName>
</protein>
<evidence type="ECO:0000313" key="3">
    <source>
        <dbReference type="Proteomes" id="UP001156629"/>
    </source>
</evidence>
<dbReference type="Proteomes" id="UP001156629">
    <property type="component" value="Unassembled WGS sequence"/>
</dbReference>